<organism evidence="4 5">
    <name type="scientific">Mytilus edulis</name>
    <name type="common">Blue mussel</name>
    <dbReference type="NCBI Taxonomy" id="6550"/>
    <lineage>
        <taxon>Eukaryota</taxon>
        <taxon>Metazoa</taxon>
        <taxon>Spiralia</taxon>
        <taxon>Lophotrochozoa</taxon>
        <taxon>Mollusca</taxon>
        <taxon>Bivalvia</taxon>
        <taxon>Autobranchia</taxon>
        <taxon>Pteriomorphia</taxon>
        <taxon>Mytilida</taxon>
        <taxon>Mytiloidea</taxon>
        <taxon>Mytilidae</taxon>
        <taxon>Mytilinae</taxon>
        <taxon>Mytilus</taxon>
    </lineage>
</organism>
<gene>
    <name evidence="4" type="ORF">MEDL_60600</name>
</gene>
<evidence type="ECO:0000313" key="5">
    <source>
        <dbReference type="Proteomes" id="UP000683360"/>
    </source>
</evidence>
<feature type="repeat" description="ANK" evidence="3">
    <location>
        <begin position="5"/>
        <end position="37"/>
    </location>
</feature>
<dbReference type="PANTHER" id="PTHR24198">
    <property type="entry name" value="ANKYRIN REPEAT AND PROTEIN KINASE DOMAIN-CONTAINING PROTEIN"/>
    <property type="match status" value="1"/>
</dbReference>
<sequence length="224" mass="25526">MQDNENMSPLHYACEANNFDIVGILLRNKANIQLTDNAGRTPLHVICERCKSLWSLRPSEYPDIHLSRSNTKSKSIVKSLIDFDAEVNARDKFGESPLHKTCKYEDYELVKMLLSLKLSDINLQNIWGQTPLHLACDYGYENIVQLLLAEKLSVLKKDDQGKSPLDVSSEILKRIKDNLAYYIWLDNCDHCDALHDESLESSSFNTYSNIVNLLTEDNADISKS</sequence>
<dbReference type="InterPro" id="IPR002110">
    <property type="entry name" value="Ankyrin_rpt"/>
</dbReference>
<reference evidence="4" key="1">
    <citation type="submission" date="2021-03" db="EMBL/GenBank/DDBJ databases">
        <authorList>
            <person name="Bekaert M."/>
        </authorList>
    </citation>
    <scope>NUCLEOTIDE SEQUENCE</scope>
</reference>
<dbReference type="PANTHER" id="PTHR24198:SF165">
    <property type="entry name" value="ANKYRIN REPEAT-CONTAINING PROTEIN-RELATED"/>
    <property type="match status" value="1"/>
</dbReference>
<dbReference type="AlphaFoldDB" id="A0A8S3UTH4"/>
<accession>A0A8S3UTH4</accession>
<feature type="repeat" description="ANK" evidence="3">
    <location>
        <begin position="127"/>
        <end position="159"/>
    </location>
</feature>
<proteinExistence type="predicted"/>
<dbReference type="PROSITE" id="PS50088">
    <property type="entry name" value="ANK_REPEAT"/>
    <property type="match status" value="2"/>
</dbReference>
<evidence type="ECO:0000313" key="4">
    <source>
        <dbReference type="EMBL" id="CAG2248828.1"/>
    </source>
</evidence>
<dbReference type="OrthoDB" id="6066131at2759"/>
<evidence type="ECO:0000256" key="3">
    <source>
        <dbReference type="PROSITE-ProRule" id="PRU00023"/>
    </source>
</evidence>
<evidence type="ECO:0000256" key="1">
    <source>
        <dbReference type="ARBA" id="ARBA00022737"/>
    </source>
</evidence>
<dbReference type="EMBL" id="CAJPWZ010002951">
    <property type="protein sequence ID" value="CAG2248828.1"/>
    <property type="molecule type" value="Genomic_DNA"/>
</dbReference>
<dbReference type="Gene3D" id="1.25.40.20">
    <property type="entry name" value="Ankyrin repeat-containing domain"/>
    <property type="match status" value="2"/>
</dbReference>
<keyword evidence="1" id="KW-0677">Repeat</keyword>
<dbReference type="PROSITE" id="PS50297">
    <property type="entry name" value="ANK_REP_REGION"/>
    <property type="match status" value="2"/>
</dbReference>
<dbReference type="SUPFAM" id="SSF48403">
    <property type="entry name" value="Ankyrin repeat"/>
    <property type="match status" value="1"/>
</dbReference>
<dbReference type="PRINTS" id="PR01415">
    <property type="entry name" value="ANKYRIN"/>
</dbReference>
<keyword evidence="2 3" id="KW-0040">ANK repeat</keyword>
<dbReference type="Pfam" id="PF12796">
    <property type="entry name" value="Ank_2"/>
    <property type="match status" value="2"/>
</dbReference>
<dbReference type="Proteomes" id="UP000683360">
    <property type="component" value="Unassembled WGS sequence"/>
</dbReference>
<comment type="caution">
    <text evidence="4">The sequence shown here is derived from an EMBL/GenBank/DDBJ whole genome shotgun (WGS) entry which is preliminary data.</text>
</comment>
<evidence type="ECO:0000256" key="2">
    <source>
        <dbReference type="ARBA" id="ARBA00023043"/>
    </source>
</evidence>
<keyword evidence="5" id="KW-1185">Reference proteome</keyword>
<dbReference type="InterPro" id="IPR036770">
    <property type="entry name" value="Ankyrin_rpt-contain_sf"/>
</dbReference>
<dbReference type="SMART" id="SM00248">
    <property type="entry name" value="ANK"/>
    <property type="match status" value="5"/>
</dbReference>
<name>A0A8S3UTH4_MYTED</name>
<protein>
    <submittedName>
        <fullName evidence="4">Uncharacterized protein</fullName>
    </submittedName>
</protein>